<dbReference type="Pfam" id="PF09988">
    <property type="entry name" value="DUF2227"/>
    <property type="match status" value="1"/>
</dbReference>
<keyword evidence="1" id="KW-1133">Transmembrane helix</keyword>
<reference evidence="2 3" key="1">
    <citation type="submission" date="2021-03" db="EMBL/GenBank/DDBJ databases">
        <title>Genomic and phenotypic characterization of Chloracidobacterium isolates provides evidence for multiple species.</title>
        <authorList>
            <person name="Saini M.K."/>
            <person name="Costas A.M.G."/>
            <person name="Tank M."/>
            <person name="Bryant D.A."/>
        </authorList>
    </citation>
    <scope>NUCLEOTIDE SEQUENCE [LARGE SCALE GENOMIC DNA]</scope>
    <source>
        <strain evidence="2 3">N</strain>
    </source>
</reference>
<name>A0ABX8B6G7_9BACT</name>
<feature type="transmembrane region" description="Helical" evidence="1">
    <location>
        <begin position="146"/>
        <end position="171"/>
    </location>
</feature>
<dbReference type="RefSeq" id="WP_211423422.1">
    <property type="nucleotide sequence ID" value="NZ_CP072643.1"/>
</dbReference>
<dbReference type="PANTHER" id="PTHR39085">
    <property type="entry name" value="SLL0924 PROTEIN"/>
    <property type="match status" value="1"/>
</dbReference>
<evidence type="ECO:0000313" key="3">
    <source>
        <dbReference type="Proteomes" id="UP000677668"/>
    </source>
</evidence>
<dbReference type="Proteomes" id="UP000677668">
    <property type="component" value="Chromosome 2"/>
</dbReference>
<dbReference type="InterPro" id="IPR019250">
    <property type="entry name" value="DUF2227_metal-bd"/>
</dbReference>
<evidence type="ECO:0000313" key="2">
    <source>
        <dbReference type="EMBL" id="QUV95186.1"/>
    </source>
</evidence>
<dbReference type="PANTHER" id="PTHR39085:SF1">
    <property type="entry name" value="SLL0924 PROTEIN"/>
    <property type="match status" value="1"/>
</dbReference>
<sequence>MPSGRTHDLVTYALAVPTAVGLFFLTRHVGLTVLGTATMLFGGLMFGPDLDTHSKQYTRWGILRWLWYPYKKLFPHRSHWTHGLLWSTWLRVGYFTLVMTLALAAVLYVRAVWIDGLPADGDQAVRTLQTAGHHMSRLFRAVDGKVWLVAFIGLWWGAATHTLTDVIGSALKSMFKTF</sequence>
<accession>A0ABX8B6G7</accession>
<dbReference type="EMBL" id="CP072643">
    <property type="protein sequence ID" value="QUV95186.1"/>
    <property type="molecule type" value="Genomic_DNA"/>
</dbReference>
<gene>
    <name evidence="2" type="ORF">J8C05_14280</name>
</gene>
<proteinExistence type="predicted"/>
<organism evidence="2 3">
    <name type="scientific">Chloracidobacterium sp. N</name>
    <dbReference type="NCBI Taxonomy" id="2821540"/>
    <lineage>
        <taxon>Bacteria</taxon>
        <taxon>Pseudomonadati</taxon>
        <taxon>Acidobacteriota</taxon>
        <taxon>Terriglobia</taxon>
        <taxon>Terriglobales</taxon>
        <taxon>Acidobacteriaceae</taxon>
        <taxon>Chloracidobacterium</taxon>
        <taxon>Chloracidobacterium aggregatum</taxon>
    </lineage>
</organism>
<evidence type="ECO:0000256" key="1">
    <source>
        <dbReference type="SAM" id="Phobius"/>
    </source>
</evidence>
<keyword evidence="1" id="KW-0812">Transmembrane</keyword>
<keyword evidence="3" id="KW-1185">Reference proteome</keyword>
<keyword evidence="1" id="KW-0472">Membrane</keyword>
<feature type="transmembrane region" description="Helical" evidence="1">
    <location>
        <begin position="92"/>
        <end position="113"/>
    </location>
</feature>
<protein>
    <submittedName>
        <fullName evidence="2">Metal-binding protein</fullName>
    </submittedName>
</protein>
<feature type="transmembrane region" description="Helical" evidence="1">
    <location>
        <begin position="9"/>
        <end position="25"/>
    </location>
</feature>